<keyword evidence="1" id="KW-0472">Membrane</keyword>
<comment type="caution">
    <text evidence="2">The sequence shown here is derived from an EMBL/GenBank/DDBJ whole genome shotgun (WGS) entry which is preliminary data.</text>
</comment>
<name>A0A8J7LPP8_9RHOB</name>
<dbReference type="AlphaFoldDB" id="A0A8J7LPP8"/>
<dbReference type="EMBL" id="JADCKQ010000006">
    <property type="protein sequence ID" value="MBI1493916.1"/>
    <property type="molecule type" value="Genomic_DNA"/>
</dbReference>
<keyword evidence="3" id="KW-1185">Reference proteome</keyword>
<reference evidence="2" key="1">
    <citation type="submission" date="2020-10" db="EMBL/GenBank/DDBJ databases">
        <title>Paenihalocynthiibacter styelae gen. nov., sp. nov., isolated from stalked sea squirt Styela clava.</title>
        <authorList>
            <person name="Kim Y.-O."/>
            <person name="Yoon J.-H."/>
        </authorList>
    </citation>
    <scope>NUCLEOTIDE SEQUENCE</scope>
    <source>
        <strain evidence="2">MYP1-1</strain>
    </source>
</reference>
<proteinExistence type="predicted"/>
<dbReference type="SUPFAM" id="SSF141571">
    <property type="entry name" value="Pentapeptide repeat-like"/>
    <property type="match status" value="1"/>
</dbReference>
<dbReference type="RefSeq" id="WP_228848723.1">
    <property type="nucleotide sequence ID" value="NZ_JADCKQ010000006.1"/>
</dbReference>
<evidence type="ECO:0000313" key="3">
    <source>
        <dbReference type="Proteomes" id="UP000640583"/>
    </source>
</evidence>
<evidence type="ECO:0000313" key="2">
    <source>
        <dbReference type="EMBL" id="MBI1493916.1"/>
    </source>
</evidence>
<keyword evidence="1" id="KW-1133">Transmembrane helix</keyword>
<accession>A0A8J7LPP8</accession>
<feature type="transmembrane region" description="Helical" evidence="1">
    <location>
        <begin position="495"/>
        <end position="516"/>
    </location>
</feature>
<sequence length="519" mass="56686">MNFETFQPISPAETRLLDGLALPERTVFAGGDLPEDSSEDCLIRAEFLREVLLDPDANVDVKGIRLRGAWVKGALDLQGGDLGFDLTFSNCHFTDELNLVNARLRGVHFSGCHLTGISADNARFAGSLYLRNDSLVEGEFALAGARIEGDLQFCGTRIVSEGQDAIFAPGLRVDGSLYLGNYPYSDTDSSLMCEGAIFLSSARVTHDVFITRTAISRMDDVSNAVFGATEEHGAAIALSLARAHVHGILYLSDNQISSGIVNLAGAQVARLRDEPAGPGASYPLRLDGFIYSDFSRHTDTSVYARLDWLARRPEDMPFSAQPYEHLASVLSTLGHRADAKTVLMRKEQLLRAENRRLMHVSGSWLKYATSAVTEPVLRFTVGYGYRPARALFVSTLLILFLGWYFGKAWEAGDMAPDAAPLLVSSGWVSATETHPGNPAMFWSAPGEAGQDYETFHPFAYAADLMVPIVNLGQESAWAPSTSRSPWGWHGWWIRWFAKLAGWVITALAAGALTGVIRND</sequence>
<evidence type="ECO:0000256" key="1">
    <source>
        <dbReference type="SAM" id="Phobius"/>
    </source>
</evidence>
<dbReference type="Proteomes" id="UP000640583">
    <property type="component" value="Unassembled WGS sequence"/>
</dbReference>
<protein>
    <recommendedName>
        <fullName evidence="4">Pentapeptide repeat-containing protein</fullName>
    </recommendedName>
</protein>
<gene>
    <name evidence="2" type="ORF">H1D41_09745</name>
</gene>
<organism evidence="2 3">
    <name type="scientific">Halocynthiibacter styelae</name>
    <dbReference type="NCBI Taxonomy" id="2761955"/>
    <lineage>
        <taxon>Bacteria</taxon>
        <taxon>Pseudomonadati</taxon>
        <taxon>Pseudomonadota</taxon>
        <taxon>Alphaproteobacteria</taxon>
        <taxon>Rhodobacterales</taxon>
        <taxon>Paracoccaceae</taxon>
        <taxon>Halocynthiibacter</taxon>
    </lineage>
</organism>
<keyword evidence="1" id="KW-0812">Transmembrane</keyword>
<dbReference type="Gene3D" id="2.160.20.80">
    <property type="entry name" value="E3 ubiquitin-protein ligase SopA"/>
    <property type="match status" value="1"/>
</dbReference>
<feature type="transmembrane region" description="Helical" evidence="1">
    <location>
        <begin position="388"/>
        <end position="406"/>
    </location>
</feature>
<evidence type="ECO:0008006" key="4">
    <source>
        <dbReference type="Google" id="ProtNLM"/>
    </source>
</evidence>